<keyword evidence="2" id="KW-1185">Reference proteome</keyword>
<dbReference type="AlphaFoldDB" id="B4Q932"/>
<dbReference type="SMR" id="B4Q932"/>
<gene>
    <name evidence="1" type="primary">Dsim\GD22779</name>
    <name evidence="1" type="ORF">Dsim_GD22779</name>
</gene>
<accession>B4Q932</accession>
<dbReference type="EMBL" id="CM000361">
    <property type="protein sequence ID" value="EDX03571.1"/>
    <property type="molecule type" value="Genomic_DNA"/>
</dbReference>
<proteinExistence type="predicted"/>
<name>B4Q932_DROSI</name>
<organism evidence="1 2">
    <name type="scientific">Drosophila simulans</name>
    <name type="common">Fruit fly</name>
    <dbReference type="NCBI Taxonomy" id="7240"/>
    <lineage>
        <taxon>Eukaryota</taxon>
        <taxon>Metazoa</taxon>
        <taxon>Ecdysozoa</taxon>
        <taxon>Arthropoda</taxon>
        <taxon>Hexapoda</taxon>
        <taxon>Insecta</taxon>
        <taxon>Pterygota</taxon>
        <taxon>Neoptera</taxon>
        <taxon>Endopterygota</taxon>
        <taxon>Diptera</taxon>
        <taxon>Brachycera</taxon>
        <taxon>Muscomorpha</taxon>
        <taxon>Ephydroidea</taxon>
        <taxon>Drosophilidae</taxon>
        <taxon>Drosophila</taxon>
        <taxon>Sophophora</taxon>
    </lineage>
</organism>
<sequence length="99" mass="10476">MGLSRFIRKHFGSKNSLGSAGKIIENIENDELENKRLNGTLASPAAIATPIKGVATKSGATNKLQQSAKTKSTSIIKGPAFVGVSEGKCQQKSQTFRIS</sequence>
<dbReference type="OMA" id="ECMENEC"/>
<evidence type="ECO:0000313" key="1">
    <source>
        <dbReference type="EMBL" id="EDX03571.1"/>
    </source>
</evidence>
<dbReference type="Proteomes" id="UP000000304">
    <property type="component" value="Chromosome 2L"/>
</dbReference>
<evidence type="ECO:0000313" key="2">
    <source>
        <dbReference type="Proteomes" id="UP000000304"/>
    </source>
</evidence>
<reference evidence="1 2" key="1">
    <citation type="journal article" date="2007" name="Nature">
        <title>Evolution of genes and genomes on the Drosophila phylogeny.</title>
        <authorList>
            <consortium name="Drosophila 12 Genomes Consortium"/>
            <person name="Clark A.G."/>
            <person name="Eisen M.B."/>
            <person name="Smith D.R."/>
            <person name="Bergman C.M."/>
            <person name="Oliver B."/>
            <person name="Markow T.A."/>
            <person name="Kaufman T.C."/>
            <person name="Kellis M."/>
            <person name="Gelbart W."/>
            <person name="Iyer V.N."/>
            <person name="Pollard D.A."/>
            <person name="Sackton T.B."/>
            <person name="Larracuente A.M."/>
            <person name="Singh N.D."/>
            <person name="Abad J.P."/>
            <person name="Abt D.N."/>
            <person name="Adryan B."/>
            <person name="Aguade M."/>
            <person name="Akashi H."/>
            <person name="Anderson W.W."/>
            <person name="Aquadro C.F."/>
            <person name="Ardell D.H."/>
            <person name="Arguello R."/>
            <person name="Artieri C.G."/>
            <person name="Barbash D.A."/>
            <person name="Barker D."/>
            <person name="Barsanti P."/>
            <person name="Batterham P."/>
            <person name="Batzoglou S."/>
            <person name="Begun D."/>
            <person name="Bhutkar A."/>
            <person name="Blanco E."/>
            <person name="Bosak S.A."/>
            <person name="Bradley R.K."/>
            <person name="Brand A.D."/>
            <person name="Brent M.R."/>
            <person name="Brooks A.N."/>
            <person name="Brown R.H."/>
            <person name="Butlin R.K."/>
            <person name="Caggese C."/>
            <person name="Calvi B.R."/>
            <person name="Bernardo de Carvalho A."/>
            <person name="Caspi A."/>
            <person name="Castrezana S."/>
            <person name="Celniker S.E."/>
            <person name="Chang J.L."/>
            <person name="Chapple C."/>
            <person name="Chatterji S."/>
            <person name="Chinwalla A."/>
            <person name="Civetta A."/>
            <person name="Clifton S.W."/>
            <person name="Comeron J.M."/>
            <person name="Costello J.C."/>
            <person name="Coyne J.A."/>
            <person name="Daub J."/>
            <person name="David R.G."/>
            <person name="Delcher A.L."/>
            <person name="Delehaunty K."/>
            <person name="Do C.B."/>
            <person name="Ebling H."/>
            <person name="Edwards K."/>
            <person name="Eickbush T."/>
            <person name="Evans J.D."/>
            <person name="Filipski A."/>
            <person name="Findeiss S."/>
            <person name="Freyhult E."/>
            <person name="Fulton L."/>
            <person name="Fulton R."/>
            <person name="Garcia A.C."/>
            <person name="Gardiner A."/>
            <person name="Garfield D.A."/>
            <person name="Garvin B.E."/>
            <person name="Gibson G."/>
            <person name="Gilbert D."/>
            <person name="Gnerre S."/>
            <person name="Godfrey J."/>
            <person name="Good R."/>
            <person name="Gotea V."/>
            <person name="Gravely B."/>
            <person name="Greenberg A.J."/>
            <person name="Griffiths-Jones S."/>
            <person name="Gross S."/>
            <person name="Guigo R."/>
            <person name="Gustafson E.A."/>
            <person name="Haerty W."/>
            <person name="Hahn M.W."/>
            <person name="Halligan D.L."/>
            <person name="Halpern A.L."/>
            <person name="Halter G.M."/>
            <person name="Han M.V."/>
            <person name="Heger A."/>
            <person name="Hillier L."/>
            <person name="Hinrichs A.S."/>
            <person name="Holmes I."/>
            <person name="Hoskins R.A."/>
            <person name="Hubisz M.J."/>
            <person name="Hultmark D."/>
            <person name="Huntley M.A."/>
            <person name="Jaffe D.B."/>
            <person name="Jagadeeshan S."/>
            <person name="Jeck W.R."/>
            <person name="Johnson J."/>
            <person name="Jones C.D."/>
            <person name="Jordan W.C."/>
            <person name="Karpen G.H."/>
            <person name="Kataoka E."/>
            <person name="Keightley P.D."/>
            <person name="Kheradpour P."/>
            <person name="Kirkness E.F."/>
            <person name="Koerich L.B."/>
            <person name="Kristiansen K."/>
            <person name="Kudrna D."/>
            <person name="Kulathinal R.J."/>
            <person name="Kumar S."/>
            <person name="Kwok R."/>
            <person name="Lander E."/>
            <person name="Langley C.H."/>
            <person name="Lapoint R."/>
            <person name="Lazzaro B.P."/>
            <person name="Lee S.J."/>
            <person name="Levesque L."/>
            <person name="Li R."/>
            <person name="Lin C.F."/>
            <person name="Lin M.F."/>
            <person name="Lindblad-Toh K."/>
            <person name="Llopart A."/>
            <person name="Long M."/>
            <person name="Low L."/>
            <person name="Lozovsky E."/>
            <person name="Lu J."/>
            <person name="Luo M."/>
            <person name="Machado C.A."/>
            <person name="Makalowski W."/>
            <person name="Marzo M."/>
            <person name="Matsuda M."/>
            <person name="Matzkin L."/>
            <person name="McAllister B."/>
            <person name="McBride C.S."/>
            <person name="McKernan B."/>
            <person name="McKernan K."/>
            <person name="Mendez-Lago M."/>
            <person name="Minx P."/>
            <person name="Mollenhauer M.U."/>
            <person name="Montooth K."/>
            <person name="Mount S.M."/>
            <person name="Mu X."/>
            <person name="Myers E."/>
            <person name="Negre B."/>
            <person name="Newfeld S."/>
            <person name="Nielsen R."/>
            <person name="Noor M.A."/>
            <person name="O'Grady P."/>
            <person name="Pachter L."/>
            <person name="Papaceit M."/>
            <person name="Parisi M.J."/>
            <person name="Parisi M."/>
            <person name="Parts L."/>
            <person name="Pedersen J.S."/>
            <person name="Pesole G."/>
            <person name="Phillippy A.M."/>
            <person name="Ponting C.P."/>
            <person name="Pop M."/>
            <person name="Porcelli D."/>
            <person name="Powell J.R."/>
            <person name="Prohaska S."/>
            <person name="Pruitt K."/>
            <person name="Puig M."/>
            <person name="Quesneville H."/>
            <person name="Ram K.R."/>
            <person name="Rand D."/>
            <person name="Rasmussen M.D."/>
            <person name="Reed L.K."/>
            <person name="Reenan R."/>
            <person name="Reily A."/>
            <person name="Remington K.A."/>
            <person name="Rieger T.T."/>
            <person name="Ritchie M.G."/>
            <person name="Robin C."/>
            <person name="Rogers Y.H."/>
            <person name="Rohde C."/>
            <person name="Rozas J."/>
            <person name="Rubenfield M.J."/>
            <person name="Ruiz A."/>
            <person name="Russo S."/>
            <person name="Salzberg S.L."/>
            <person name="Sanchez-Gracia A."/>
            <person name="Saranga D.J."/>
            <person name="Sato H."/>
            <person name="Schaeffer S.W."/>
            <person name="Schatz M.C."/>
            <person name="Schlenke T."/>
            <person name="Schwartz R."/>
            <person name="Segarra C."/>
            <person name="Singh R.S."/>
            <person name="Sirot L."/>
            <person name="Sirota M."/>
            <person name="Sisneros N.B."/>
            <person name="Smith C.D."/>
            <person name="Smith T.F."/>
            <person name="Spieth J."/>
            <person name="Stage D.E."/>
            <person name="Stark A."/>
            <person name="Stephan W."/>
            <person name="Strausberg R.L."/>
            <person name="Strempel S."/>
            <person name="Sturgill D."/>
            <person name="Sutton G."/>
            <person name="Sutton G.G."/>
            <person name="Tao W."/>
            <person name="Teichmann S."/>
            <person name="Tobari Y.N."/>
            <person name="Tomimura Y."/>
            <person name="Tsolas J.M."/>
            <person name="Valente V.L."/>
            <person name="Venter E."/>
            <person name="Venter J.C."/>
            <person name="Vicario S."/>
            <person name="Vieira F.G."/>
            <person name="Vilella A.J."/>
            <person name="Villasante A."/>
            <person name="Walenz B."/>
            <person name="Wang J."/>
            <person name="Wasserman M."/>
            <person name="Watts T."/>
            <person name="Wilson D."/>
            <person name="Wilson R.K."/>
            <person name="Wing R.A."/>
            <person name="Wolfner M.F."/>
            <person name="Wong A."/>
            <person name="Wong G.K."/>
            <person name="Wu C.I."/>
            <person name="Wu G."/>
            <person name="Yamamoto D."/>
            <person name="Yang H.P."/>
            <person name="Yang S.P."/>
            <person name="Yorke J.A."/>
            <person name="Yoshida K."/>
            <person name="Zdobnov E."/>
            <person name="Zhang P."/>
            <person name="Zhang Y."/>
            <person name="Zimin A.V."/>
            <person name="Baldwin J."/>
            <person name="Abdouelleil A."/>
            <person name="Abdulkadir J."/>
            <person name="Abebe A."/>
            <person name="Abera B."/>
            <person name="Abreu J."/>
            <person name="Acer S.C."/>
            <person name="Aftuck L."/>
            <person name="Alexander A."/>
            <person name="An P."/>
            <person name="Anderson E."/>
            <person name="Anderson S."/>
            <person name="Arachi H."/>
            <person name="Azer M."/>
            <person name="Bachantsang P."/>
            <person name="Barry A."/>
            <person name="Bayul T."/>
            <person name="Berlin A."/>
            <person name="Bessette D."/>
            <person name="Bloom T."/>
            <person name="Blye J."/>
            <person name="Boguslavskiy L."/>
            <person name="Bonnet C."/>
            <person name="Boukhgalter B."/>
            <person name="Bourzgui I."/>
            <person name="Brown A."/>
            <person name="Cahill P."/>
            <person name="Channer S."/>
            <person name="Cheshatsang Y."/>
            <person name="Chuda L."/>
            <person name="Citroen M."/>
            <person name="Collymore A."/>
            <person name="Cooke P."/>
            <person name="Costello M."/>
            <person name="D'Aco K."/>
            <person name="Daza R."/>
            <person name="De Haan G."/>
            <person name="DeGray S."/>
            <person name="DeMaso C."/>
            <person name="Dhargay N."/>
            <person name="Dooley K."/>
            <person name="Dooley E."/>
            <person name="Doricent M."/>
            <person name="Dorje P."/>
            <person name="Dorjee K."/>
            <person name="Dupes A."/>
            <person name="Elong R."/>
            <person name="Falk J."/>
            <person name="Farina A."/>
            <person name="Faro S."/>
            <person name="Ferguson D."/>
            <person name="Fisher S."/>
            <person name="Foley C.D."/>
            <person name="Franke A."/>
            <person name="Friedrich D."/>
            <person name="Gadbois L."/>
            <person name="Gearin G."/>
            <person name="Gearin C.R."/>
            <person name="Giannoukos G."/>
            <person name="Goode T."/>
            <person name="Graham J."/>
            <person name="Grandbois E."/>
            <person name="Grewal S."/>
            <person name="Gyaltsen K."/>
            <person name="Hafez N."/>
            <person name="Hagos B."/>
            <person name="Hall J."/>
            <person name="Henson C."/>
            <person name="Hollinger A."/>
            <person name="Honan T."/>
            <person name="Huard M.D."/>
            <person name="Hughes L."/>
            <person name="Hurhula B."/>
            <person name="Husby M.E."/>
            <person name="Kamat A."/>
            <person name="Kanga B."/>
            <person name="Kashin S."/>
            <person name="Khazanovich D."/>
            <person name="Kisner P."/>
            <person name="Lance K."/>
            <person name="Lara M."/>
            <person name="Lee W."/>
            <person name="Lennon N."/>
            <person name="Letendre F."/>
            <person name="LeVine R."/>
            <person name="Lipovsky A."/>
            <person name="Liu X."/>
            <person name="Liu J."/>
            <person name="Liu S."/>
            <person name="Lokyitsang T."/>
            <person name="Lokyitsang Y."/>
            <person name="Lubonja R."/>
            <person name="Lui A."/>
            <person name="MacDonald P."/>
            <person name="Magnisalis V."/>
            <person name="Maru K."/>
            <person name="Matthews C."/>
            <person name="McCusker W."/>
            <person name="McDonough S."/>
            <person name="Mehta T."/>
            <person name="Meldrim J."/>
            <person name="Meneus L."/>
            <person name="Mihai O."/>
            <person name="Mihalev A."/>
            <person name="Mihova T."/>
            <person name="Mittelman R."/>
            <person name="Mlenga V."/>
            <person name="Montmayeur A."/>
            <person name="Mulrain L."/>
            <person name="Navidi A."/>
            <person name="Naylor J."/>
            <person name="Negash T."/>
            <person name="Nguyen T."/>
            <person name="Nguyen N."/>
            <person name="Nicol R."/>
            <person name="Norbu C."/>
            <person name="Norbu N."/>
            <person name="Novod N."/>
            <person name="O'Neill B."/>
            <person name="Osman S."/>
            <person name="Markiewicz E."/>
            <person name="Oyono O.L."/>
            <person name="Patti C."/>
            <person name="Phunkhang P."/>
            <person name="Pierre F."/>
            <person name="Priest M."/>
            <person name="Raghuraman S."/>
            <person name="Rege F."/>
            <person name="Reyes R."/>
            <person name="Rise C."/>
            <person name="Rogov P."/>
            <person name="Ross K."/>
            <person name="Ryan E."/>
            <person name="Settipalli S."/>
            <person name="Shea T."/>
            <person name="Sherpa N."/>
            <person name="Shi L."/>
            <person name="Shih D."/>
            <person name="Sparrow T."/>
            <person name="Spaulding J."/>
            <person name="Stalker J."/>
            <person name="Stange-Thomann N."/>
            <person name="Stavropoulos S."/>
            <person name="Stone C."/>
            <person name="Strader C."/>
            <person name="Tesfaye S."/>
            <person name="Thomson T."/>
            <person name="Thoulutsang Y."/>
            <person name="Thoulutsang D."/>
            <person name="Topham K."/>
            <person name="Topping I."/>
            <person name="Tsamla T."/>
            <person name="Vassiliev H."/>
            <person name="Vo A."/>
            <person name="Wangchuk T."/>
            <person name="Wangdi T."/>
            <person name="Weiand M."/>
            <person name="Wilkinson J."/>
            <person name="Wilson A."/>
            <person name="Yadav S."/>
            <person name="Young G."/>
            <person name="Yu Q."/>
            <person name="Zembek L."/>
            <person name="Zhong D."/>
            <person name="Zimmer A."/>
            <person name="Zwirko Z."/>
            <person name="Jaffe D.B."/>
            <person name="Alvarez P."/>
            <person name="Brockman W."/>
            <person name="Butler J."/>
            <person name="Chin C."/>
            <person name="Gnerre S."/>
            <person name="Grabherr M."/>
            <person name="Kleber M."/>
            <person name="Mauceli E."/>
            <person name="MacCallum I."/>
        </authorList>
    </citation>
    <scope>NUCLEOTIDE SEQUENCE [LARGE SCALE GENOMIC DNA]</scope>
    <source>
        <strain evidence="2">white501</strain>
    </source>
</reference>
<dbReference type="OrthoDB" id="10038993at2759"/>
<protein>
    <submittedName>
        <fullName evidence="1">GD22779</fullName>
    </submittedName>
</protein>
<dbReference type="HOGENOM" id="CLU_2335860_0_0_1"/>